<sequence>MSNSTKAESLVEGETFIGDDLITEGLKVLAEKCEKSMADLSSNRGKFNIGKAAELIFNLCQKFELPVEVKYAAIELFDQFMTIHITELQEIVRASSSAEKQLDWSSVEARIKDQVVLRAMTCVQISSKLVSHYKAVHPSKVKRYLSACNLHYSMSSVNKSEMRVLTTVNYQLPLTTPIVHIEMLLEVFKRNCDGVNVDLILKAAINILDVSYISRTRLKDLLRYASTDDGEETLKRRCVSNHFLLAACVIVAASYVIDSSTNDTVIEQIALITCLDESDIIIYSTILVKLALHLE</sequence>
<reference evidence="2" key="1">
    <citation type="submission" date="2021-01" db="UniProtKB">
        <authorList>
            <consortium name="EnsemblMetazoa"/>
        </authorList>
    </citation>
    <scope>IDENTIFICATION</scope>
</reference>
<dbReference type="AlphaFoldDB" id="A0A7M5X6A1"/>
<dbReference type="SUPFAM" id="SSF47954">
    <property type="entry name" value="Cyclin-like"/>
    <property type="match status" value="1"/>
</dbReference>
<organism evidence="2 3">
    <name type="scientific">Clytia hemisphaerica</name>
    <dbReference type="NCBI Taxonomy" id="252671"/>
    <lineage>
        <taxon>Eukaryota</taxon>
        <taxon>Metazoa</taxon>
        <taxon>Cnidaria</taxon>
        <taxon>Hydrozoa</taxon>
        <taxon>Hydroidolina</taxon>
        <taxon>Leptothecata</taxon>
        <taxon>Obeliida</taxon>
        <taxon>Clytiidae</taxon>
        <taxon>Clytia</taxon>
    </lineage>
</organism>
<feature type="domain" description="Cyclin N-terminal" evidence="1">
    <location>
        <begin position="53"/>
        <end position="172"/>
    </location>
</feature>
<dbReference type="OrthoDB" id="9983043at2759"/>
<dbReference type="EnsemblMetazoa" id="CLYHEMT018461.1">
    <property type="protein sequence ID" value="CLYHEMP018461.1"/>
    <property type="gene ID" value="CLYHEMG018461"/>
</dbReference>
<dbReference type="GO" id="GO:0035861">
    <property type="term" value="C:site of double-strand break"/>
    <property type="evidence" value="ECO:0007669"/>
    <property type="project" value="TreeGrafter"/>
</dbReference>
<dbReference type="InterPro" id="IPR006671">
    <property type="entry name" value="Cyclin_N"/>
</dbReference>
<keyword evidence="3" id="KW-1185">Reference proteome</keyword>
<dbReference type="Proteomes" id="UP000594262">
    <property type="component" value="Unplaced"/>
</dbReference>
<dbReference type="Pfam" id="PF00134">
    <property type="entry name" value="Cyclin_N"/>
    <property type="match status" value="1"/>
</dbReference>
<dbReference type="PANTHER" id="PTHR21615">
    <property type="entry name" value="CYCLIN N-TERMINAL DOMAIN-CONTAINING PROTEIN 1"/>
    <property type="match status" value="1"/>
</dbReference>
<evidence type="ECO:0000313" key="2">
    <source>
        <dbReference type="EnsemblMetazoa" id="CLYHEMP018461.1"/>
    </source>
</evidence>
<name>A0A7M5X6A1_9CNID</name>
<proteinExistence type="predicted"/>
<dbReference type="PANTHER" id="PTHR21615:SF2">
    <property type="entry name" value="CYCLIN N-TERMINAL DOMAIN-CONTAINING PROTEIN 1"/>
    <property type="match status" value="1"/>
</dbReference>
<accession>A0A7M5X6A1</accession>
<dbReference type="Gene3D" id="1.10.472.10">
    <property type="entry name" value="Cyclin-like"/>
    <property type="match status" value="1"/>
</dbReference>
<dbReference type="CDD" id="cd20541">
    <property type="entry name" value="CYCLIN_CNTD1"/>
    <property type="match status" value="1"/>
</dbReference>
<evidence type="ECO:0000313" key="3">
    <source>
        <dbReference type="Proteomes" id="UP000594262"/>
    </source>
</evidence>
<dbReference type="GO" id="GO:0007131">
    <property type="term" value="P:reciprocal meiotic recombination"/>
    <property type="evidence" value="ECO:0007669"/>
    <property type="project" value="TreeGrafter"/>
</dbReference>
<dbReference type="InterPro" id="IPR036915">
    <property type="entry name" value="Cyclin-like_sf"/>
</dbReference>
<evidence type="ECO:0000259" key="1">
    <source>
        <dbReference type="Pfam" id="PF00134"/>
    </source>
</evidence>
<protein>
    <recommendedName>
        <fullName evidence="1">Cyclin N-terminal domain-containing protein</fullName>
    </recommendedName>
</protein>